<organism evidence="1 2">
    <name type="scientific">Actinoallomurus vinaceus</name>
    <dbReference type="NCBI Taxonomy" id="1080074"/>
    <lineage>
        <taxon>Bacteria</taxon>
        <taxon>Bacillati</taxon>
        <taxon>Actinomycetota</taxon>
        <taxon>Actinomycetes</taxon>
        <taxon>Streptosporangiales</taxon>
        <taxon>Thermomonosporaceae</taxon>
        <taxon>Actinoallomurus</taxon>
    </lineage>
</organism>
<dbReference type="RefSeq" id="WP_345432037.1">
    <property type="nucleotide sequence ID" value="NZ_BAABHK010000004.1"/>
</dbReference>
<accession>A0ABP8UBW5</accession>
<dbReference type="Proteomes" id="UP001501442">
    <property type="component" value="Unassembled WGS sequence"/>
</dbReference>
<evidence type="ECO:0000313" key="2">
    <source>
        <dbReference type="Proteomes" id="UP001501442"/>
    </source>
</evidence>
<comment type="caution">
    <text evidence="1">The sequence shown here is derived from an EMBL/GenBank/DDBJ whole genome shotgun (WGS) entry which is preliminary data.</text>
</comment>
<gene>
    <name evidence="1" type="ORF">GCM10023196_036520</name>
</gene>
<protein>
    <submittedName>
        <fullName evidence="1">Uncharacterized protein</fullName>
    </submittedName>
</protein>
<reference evidence="2" key="1">
    <citation type="journal article" date="2019" name="Int. J. Syst. Evol. Microbiol.">
        <title>The Global Catalogue of Microorganisms (GCM) 10K type strain sequencing project: providing services to taxonomists for standard genome sequencing and annotation.</title>
        <authorList>
            <consortium name="The Broad Institute Genomics Platform"/>
            <consortium name="The Broad Institute Genome Sequencing Center for Infectious Disease"/>
            <person name="Wu L."/>
            <person name="Ma J."/>
        </authorList>
    </citation>
    <scope>NUCLEOTIDE SEQUENCE [LARGE SCALE GENOMIC DNA]</scope>
    <source>
        <strain evidence="2">JCM 17939</strain>
    </source>
</reference>
<dbReference type="EMBL" id="BAABHK010000004">
    <property type="protein sequence ID" value="GAA4626797.1"/>
    <property type="molecule type" value="Genomic_DNA"/>
</dbReference>
<keyword evidence="2" id="KW-1185">Reference proteome</keyword>
<evidence type="ECO:0000313" key="1">
    <source>
        <dbReference type="EMBL" id="GAA4626797.1"/>
    </source>
</evidence>
<proteinExistence type="predicted"/>
<sequence length="107" mass="11938">MSKPNHQDRMAELVRMVTAVVDDHFQERADRVLNAYRPQIVADVGEDITRQVTEDPGFNAFLLAAYDEAELEPEVATHEAAAWLRDHPDATPEQAFAAVREACSGCE</sequence>
<name>A0ABP8UBW5_9ACTN</name>